<dbReference type="PANTHER" id="PTHR23235">
    <property type="entry name" value="KRUEPPEL-LIKE TRANSCRIPTION FACTOR"/>
    <property type="match status" value="1"/>
</dbReference>
<dbReference type="GO" id="GO:0008270">
    <property type="term" value="F:zinc ion binding"/>
    <property type="evidence" value="ECO:0007669"/>
    <property type="project" value="UniProtKB-KW"/>
</dbReference>
<dbReference type="AlphaFoldDB" id="A0AAE1EX85"/>
<evidence type="ECO:0000256" key="3">
    <source>
        <dbReference type="ARBA" id="ARBA00022737"/>
    </source>
</evidence>
<dbReference type="GO" id="GO:0003682">
    <property type="term" value="F:chromatin binding"/>
    <property type="evidence" value="ECO:0007669"/>
    <property type="project" value="UniProtKB-ARBA"/>
</dbReference>
<gene>
    <name evidence="10" type="ORF">Pcinc_031155</name>
</gene>
<keyword evidence="11" id="KW-1185">Reference proteome</keyword>
<evidence type="ECO:0000313" key="10">
    <source>
        <dbReference type="EMBL" id="KAK3863029.1"/>
    </source>
</evidence>
<dbReference type="FunFam" id="3.30.160.60:FF:000624">
    <property type="entry name" value="zinc finger protein 697"/>
    <property type="match status" value="1"/>
</dbReference>
<feature type="domain" description="C2H2-type" evidence="9">
    <location>
        <begin position="264"/>
        <end position="291"/>
    </location>
</feature>
<dbReference type="Proteomes" id="UP001286313">
    <property type="component" value="Unassembled WGS sequence"/>
</dbReference>
<proteinExistence type="predicted"/>
<feature type="domain" description="C2H2-type" evidence="9">
    <location>
        <begin position="204"/>
        <end position="235"/>
    </location>
</feature>
<evidence type="ECO:0000313" key="11">
    <source>
        <dbReference type="Proteomes" id="UP001286313"/>
    </source>
</evidence>
<dbReference type="Gene3D" id="3.30.160.60">
    <property type="entry name" value="Classic Zinc Finger"/>
    <property type="match status" value="5"/>
</dbReference>
<feature type="compositionally biased region" description="Acidic residues" evidence="8">
    <location>
        <begin position="119"/>
        <end position="134"/>
    </location>
</feature>
<dbReference type="PANTHER" id="PTHR23235:SF120">
    <property type="entry name" value="KRUPPEL-LIKE FACTOR 15"/>
    <property type="match status" value="1"/>
</dbReference>
<evidence type="ECO:0000256" key="6">
    <source>
        <dbReference type="ARBA" id="ARBA00022843"/>
    </source>
</evidence>
<keyword evidence="6" id="KW-0832">Ubl conjugation</keyword>
<keyword evidence="2" id="KW-0479">Metal-binding</keyword>
<organism evidence="10 11">
    <name type="scientific">Petrolisthes cinctipes</name>
    <name type="common">Flat porcelain crab</name>
    <dbReference type="NCBI Taxonomy" id="88211"/>
    <lineage>
        <taxon>Eukaryota</taxon>
        <taxon>Metazoa</taxon>
        <taxon>Ecdysozoa</taxon>
        <taxon>Arthropoda</taxon>
        <taxon>Crustacea</taxon>
        <taxon>Multicrustacea</taxon>
        <taxon>Malacostraca</taxon>
        <taxon>Eumalacostraca</taxon>
        <taxon>Eucarida</taxon>
        <taxon>Decapoda</taxon>
        <taxon>Pleocyemata</taxon>
        <taxon>Anomura</taxon>
        <taxon>Galatheoidea</taxon>
        <taxon>Porcellanidae</taxon>
        <taxon>Petrolisthes</taxon>
    </lineage>
</organism>
<keyword evidence="3" id="KW-0677">Repeat</keyword>
<dbReference type="FunFam" id="3.30.160.60:FF:000303">
    <property type="entry name" value="Zinc finger protein 41"/>
    <property type="match status" value="1"/>
</dbReference>
<sequence>MAEVDIDINDGGRGRRHLLGEETVDSDVSVSLVKENVCPNRSEGIGTMTEEENDVSVGDKERINSGEKGDSNGGKGSGLMGGEDSVNNKGEGSCLMTEENIDNDGRDTGNSNRMMGEESGTDDSDRDEEHCDNDESDMMDAVSKLHQSLFVVEEGGEGGSTPTIDTSVSESQDKKFVCEVCGKAFGSNSKLARHIPRHTGIRNFECEECGKRFLSKFVKESHLRVHMLFHTGVKHFKCDECGKEFFYKTNLSRHKVVHMGIKKYECEECGKKFFRNTELKQHKAVHSGVRNFECEMCGKSYYRKEHLNRHKALHTDKAPRTGPGNPVVAAPDSTEALSGNTETSLQDGITQGTG</sequence>
<keyword evidence="1" id="KW-1017">Isopeptide bond</keyword>
<dbReference type="Pfam" id="PF00096">
    <property type="entry name" value="zf-C2H2"/>
    <property type="match status" value="4"/>
</dbReference>
<feature type="region of interest" description="Disordered" evidence="8">
    <location>
        <begin position="313"/>
        <end position="354"/>
    </location>
</feature>
<dbReference type="GO" id="GO:0048598">
    <property type="term" value="P:embryonic morphogenesis"/>
    <property type="evidence" value="ECO:0007669"/>
    <property type="project" value="UniProtKB-ARBA"/>
</dbReference>
<dbReference type="InterPro" id="IPR013087">
    <property type="entry name" value="Znf_C2H2_type"/>
</dbReference>
<feature type="compositionally biased region" description="Gly residues" evidence="8">
    <location>
        <begin position="71"/>
        <end position="81"/>
    </location>
</feature>
<dbReference type="InterPro" id="IPR036236">
    <property type="entry name" value="Znf_C2H2_sf"/>
</dbReference>
<reference evidence="10" key="1">
    <citation type="submission" date="2023-10" db="EMBL/GenBank/DDBJ databases">
        <title>Genome assemblies of two species of porcelain crab, Petrolisthes cinctipes and Petrolisthes manimaculis (Anomura: Porcellanidae).</title>
        <authorList>
            <person name="Angst P."/>
        </authorList>
    </citation>
    <scope>NUCLEOTIDE SEQUENCE</scope>
    <source>
        <strain evidence="10">PB745_01</strain>
        <tissue evidence="10">Gill</tissue>
    </source>
</reference>
<comment type="caution">
    <text evidence="10">The sequence shown here is derived from an EMBL/GenBank/DDBJ whole genome shotgun (WGS) entry which is preliminary data.</text>
</comment>
<feature type="region of interest" description="Disordered" evidence="8">
    <location>
        <begin position="40"/>
        <end position="134"/>
    </location>
</feature>
<accession>A0AAE1EX85</accession>
<dbReference type="SMART" id="SM00355">
    <property type="entry name" value="ZnF_C2H2"/>
    <property type="match status" value="5"/>
</dbReference>
<keyword evidence="5" id="KW-0862">Zinc</keyword>
<dbReference type="FunFam" id="3.30.160.60:FF:000340">
    <property type="entry name" value="zinc finger protein 473 isoform X1"/>
    <property type="match status" value="1"/>
</dbReference>
<evidence type="ECO:0000256" key="7">
    <source>
        <dbReference type="PROSITE-ProRule" id="PRU00042"/>
    </source>
</evidence>
<protein>
    <recommendedName>
        <fullName evidence="9">C2H2-type domain-containing protein</fullName>
    </recommendedName>
</protein>
<feature type="compositionally biased region" description="Polar residues" evidence="8">
    <location>
        <begin position="335"/>
        <end position="354"/>
    </location>
</feature>
<dbReference type="FunFam" id="3.30.160.60:FF:000100">
    <property type="entry name" value="Zinc finger 45-like"/>
    <property type="match status" value="1"/>
</dbReference>
<feature type="domain" description="C2H2-type" evidence="9">
    <location>
        <begin position="176"/>
        <end position="203"/>
    </location>
</feature>
<dbReference type="GO" id="GO:0005634">
    <property type="term" value="C:nucleus"/>
    <property type="evidence" value="ECO:0007669"/>
    <property type="project" value="UniProtKB-ARBA"/>
</dbReference>
<feature type="domain" description="C2H2-type" evidence="9">
    <location>
        <begin position="292"/>
        <end position="319"/>
    </location>
</feature>
<feature type="compositionally biased region" description="Basic and acidic residues" evidence="8">
    <location>
        <begin position="57"/>
        <end position="70"/>
    </location>
</feature>
<evidence type="ECO:0000256" key="5">
    <source>
        <dbReference type="ARBA" id="ARBA00022833"/>
    </source>
</evidence>
<name>A0AAE1EX85_PETCI</name>
<keyword evidence="4 7" id="KW-0863">Zinc-finger</keyword>
<evidence type="ECO:0000256" key="4">
    <source>
        <dbReference type="ARBA" id="ARBA00022771"/>
    </source>
</evidence>
<dbReference type="EMBL" id="JAWQEG010004096">
    <property type="protein sequence ID" value="KAK3863029.1"/>
    <property type="molecule type" value="Genomic_DNA"/>
</dbReference>
<feature type="domain" description="C2H2-type" evidence="9">
    <location>
        <begin position="236"/>
        <end position="263"/>
    </location>
</feature>
<dbReference type="FunFam" id="3.30.160.60:FF:000690">
    <property type="entry name" value="Zinc finger protein 354C"/>
    <property type="match status" value="1"/>
</dbReference>
<evidence type="ECO:0000259" key="9">
    <source>
        <dbReference type="PROSITE" id="PS50157"/>
    </source>
</evidence>
<dbReference type="PROSITE" id="PS00028">
    <property type="entry name" value="ZINC_FINGER_C2H2_1"/>
    <property type="match status" value="5"/>
</dbReference>
<evidence type="ECO:0000256" key="2">
    <source>
        <dbReference type="ARBA" id="ARBA00022723"/>
    </source>
</evidence>
<evidence type="ECO:0000256" key="8">
    <source>
        <dbReference type="SAM" id="MobiDB-lite"/>
    </source>
</evidence>
<dbReference type="SUPFAM" id="SSF57667">
    <property type="entry name" value="beta-beta-alpha zinc fingers"/>
    <property type="match status" value="3"/>
</dbReference>
<dbReference type="GO" id="GO:0000981">
    <property type="term" value="F:DNA-binding transcription factor activity, RNA polymerase II-specific"/>
    <property type="evidence" value="ECO:0007669"/>
    <property type="project" value="TreeGrafter"/>
</dbReference>
<dbReference type="PROSITE" id="PS50157">
    <property type="entry name" value="ZINC_FINGER_C2H2_2"/>
    <property type="match status" value="5"/>
</dbReference>
<evidence type="ECO:0000256" key="1">
    <source>
        <dbReference type="ARBA" id="ARBA00022499"/>
    </source>
</evidence>
<dbReference type="GO" id="GO:0000978">
    <property type="term" value="F:RNA polymerase II cis-regulatory region sequence-specific DNA binding"/>
    <property type="evidence" value="ECO:0007669"/>
    <property type="project" value="TreeGrafter"/>
</dbReference>